<keyword evidence="1" id="KW-0004">4Fe-4S</keyword>
<proteinExistence type="predicted"/>
<dbReference type="Gene3D" id="3.40.50.740">
    <property type="match status" value="1"/>
</dbReference>
<keyword evidence="1" id="KW-0479">Metal-binding</keyword>
<reference evidence="5" key="1">
    <citation type="submission" date="2019-08" db="EMBL/GenBank/DDBJ databases">
        <authorList>
            <person name="Kucharzyk K."/>
            <person name="Murdoch R.W."/>
            <person name="Higgins S."/>
            <person name="Loffler F."/>
        </authorList>
    </citation>
    <scope>NUCLEOTIDE SEQUENCE</scope>
</reference>
<dbReference type="PANTHER" id="PTHR43742:SF9">
    <property type="entry name" value="TETRATHIONATE REDUCTASE SUBUNIT A"/>
    <property type="match status" value="1"/>
</dbReference>
<dbReference type="AlphaFoldDB" id="A0A645FCJ1"/>
<organism evidence="5">
    <name type="scientific">bioreactor metagenome</name>
    <dbReference type="NCBI Taxonomy" id="1076179"/>
    <lineage>
        <taxon>unclassified sequences</taxon>
        <taxon>metagenomes</taxon>
        <taxon>ecological metagenomes</taxon>
    </lineage>
</organism>
<evidence type="ECO:0000256" key="4">
    <source>
        <dbReference type="ARBA" id="ARBA00023002"/>
    </source>
</evidence>
<dbReference type="SUPFAM" id="SSF53706">
    <property type="entry name" value="Formate dehydrogenase/DMSO reductase, domains 1-3"/>
    <property type="match status" value="1"/>
</dbReference>
<name>A0A645FCJ1_9ZZZZ</name>
<protein>
    <submittedName>
        <fullName evidence="5">Uncharacterized protein</fullName>
    </submittedName>
</protein>
<dbReference type="PANTHER" id="PTHR43742">
    <property type="entry name" value="TRIMETHYLAMINE-N-OXIDE REDUCTASE"/>
    <property type="match status" value="1"/>
</dbReference>
<accession>A0A645FCJ1</accession>
<keyword evidence="1" id="KW-0408">Iron</keyword>
<evidence type="ECO:0000256" key="2">
    <source>
        <dbReference type="ARBA" id="ARBA00022505"/>
    </source>
</evidence>
<keyword evidence="4" id="KW-0560">Oxidoreductase</keyword>
<evidence type="ECO:0000256" key="1">
    <source>
        <dbReference type="ARBA" id="ARBA00022485"/>
    </source>
</evidence>
<dbReference type="Gene3D" id="2.20.25.90">
    <property type="entry name" value="ADC-like domains"/>
    <property type="match status" value="1"/>
</dbReference>
<evidence type="ECO:0000313" key="5">
    <source>
        <dbReference type="EMBL" id="MPN12088.1"/>
    </source>
</evidence>
<comment type="caution">
    <text evidence="5">The sequence shown here is derived from an EMBL/GenBank/DDBJ whole genome shotgun (WGS) entry which is preliminary data.</text>
</comment>
<dbReference type="EMBL" id="VSSQ01058364">
    <property type="protein sequence ID" value="MPN12088.1"/>
    <property type="molecule type" value="Genomic_DNA"/>
</dbReference>
<evidence type="ECO:0000256" key="3">
    <source>
        <dbReference type="ARBA" id="ARBA00022729"/>
    </source>
</evidence>
<keyword evidence="3" id="KW-0732">Signal</keyword>
<dbReference type="GO" id="GO:0051539">
    <property type="term" value="F:4 iron, 4 sulfur cluster binding"/>
    <property type="evidence" value="ECO:0007669"/>
    <property type="project" value="UniProtKB-KW"/>
</dbReference>
<dbReference type="GO" id="GO:0016491">
    <property type="term" value="F:oxidoreductase activity"/>
    <property type="evidence" value="ECO:0007669"/>
    <property type="project" value="UniProtKB-KW"/>
</dbReference>
<keyword evidence="1" id="KW-0411">Iron-sulfur</keyword>
<sequence>MTLDNPVPYATDPNEARKVAGKLCPRGQAGLQLLYDPLRVQQPLKRAGKRGENKWQAISWDQAYKDIIEGGISSVRERLKG</sequence>
<keyword evidence="2" id="KW-0500">Molybdenum</keyword>
<dbReference type="InterPro" id="IPR050612">
    <property type="entry name" value="Prok_Mopterin_Oxidored"/>
</dbReference>
<gene>
    <name evidence="5" type="ORF">SDC9_159398</name>
</gene>